<name>A0A225DUP4_9BACT</name>
<keyword evidence="2" id="KW-1185">Reference proteome</keyword>
<dbReference type="AlphaFoldDB" id="A0A225DUP4"/>
<evidence type="ECO:0000313" key="1">
    <source>
        <dbReference type="EMBL" id="OWK39867.1"/>
    </source>
</evidence>
<proteinExistence type="predicted"/>
<reference evidence="2" key="1">
    <citation type="submission" date="2017-06" db="EMBL/GenBank/DDBJ databases">
        <title>Genome analysis of Fimbriiglobus ruber SP5, the first member of the order Planctomycetales with confirmed chitinolytic capability.</title>
        <authorList>
            <person name="Ravin N.V."/>
            <person name="Rakitin A.L."/>
            <person name="Ivanova A.A."/>
            <person name="Beletsky A.V."/>
            <person name="Kulichevskaya I.S."/>
            <person name="Mardanov A.V."/>
            <person name="Dedysh S.N."/>
        </authorList>
    </citation>
    <scope>NUCLEOTIDE SEQUENCE [LARGE SCALE GENOMIC DNA]</scope>
    <source>
        <strain evidence="2">SP5</strain>
    </source>
</reference>
<comment type="caution">
    <text evidence="1">The sequence shown here is derived from an EMBL/GenBank/DDBJ whole genome shotgun (WGS) entry which is preliminary data.</text>
</comment>
<dbReference type="Proteomes" id="UP000214646">
    <property type="component" value="Unassembled WGS sequence"/>
</dbReference>
<evidence type="ECO:0000313" key="2">
    <source>
        <dbReference type="Proteomes" id="UP000214646"/>
    </source>
</evidence>
<accession>A0A225DUP4</accession>
<sequence>MRPVGLAGNRELYLLTMRSAGGVIHKNGKKYMIKYYLSVILGVDVSSCHAVGKSELAQSV</sequence>
<gene>
    <name evidence="1" type="ORF">FRUB_05757</name>
</gene>
<protein>
    <submittedName>
        <fullName evidence="1">Uncharacterized protein</fullName>
    </submittedName>
</protein>
<dbReference type="EMBL" id="NIDE01000009">
    <property type="protein sequence ID" value="OWK39867.1"/>
    <property type="molecule type" value="Genomic_DNA"/>
</dbReference>
<organism evidence="1 2">
    <name type="scientific">Fimbriiglobus ruber</name>
    <dbReference type="NCBI Taxonomy" id="1908690"/>
    <lineage>
        <taxon>Bacteria</taxon>
        <taxon>Pseudomonadati</taxon>
        <taxon>Planctomycetota</taxon>
        <taxon>Planctomycetia</taxon>
        <taxon>Gemmatales</taxon>
        <taxon>Gemmataceae</taxon>
        <taxon>Fimbriiglobus</taxon>
    </lineage>
</organism>